<dbReference type="Pfam" id="PF02770">
    <property type="entry name" value="Acyl-CoA_dh_M"/>
    <property type="match status" value="2"/>
</dbReference>
<evidence type="ECO:0000256" key="2">
    <source>
        <dbReference type="ARBA" id="ARBA00004275"/>
    </source>
</evidence>
<evidence type="ECO:0000256" key="10">
    <source>
        <dbReference type="ARBA" id="ARBA00023098"/>
    </source>
</evidence>
<feature type="domain" description="Acyl-CoA oxidase C-alpha1" evidence="14">
    <location>
        <begin position="989"/>
        <end position="1153"/>
    </location>
</feature>
<dbReference type="InterPro" id="IPR046373">
    <property type="entry name" value="Acyl-CoA_Oxase/DH_mid-dom_sf"/>
</dbReference>
<evidence type="ECO:0000256" key="3">
    <source>
        <dbReference type="ARBA" id="ARBA00005189"/>
    </source>
</evidence>
<dbReference type="PANTHER" id="PTHR10909:SF390">
    <property type="entry name" value="PEROXISOMAL ACYL-COENZYME A OXIDASE 3"/>
    <property type="match status" value="1"/>
</dbReference>
<dbReference type="GO" id="GO:0005777">
    <property type="term" value="C:peroxisome"/>
    <property type="evidence" value="ECO:0007669"/>
    <property type="project" value="UniProtKB-SubCell"/>
</dbReference>
<keyword evidence="11" id="KW-0576">Peroxisome</keyword>
<evidence type="ECO:0000256" key="6">
    <source>
        <dbReference type="ARBA" id="ARBA00022630"/>
    </source>
</evidence>
<dbReference type="InterPro" id="IPR012258">
    <property type="entry name" value="Acyl-CoA_oxidase"/>
</dbReference>
<evidence type="ECO:0000256" key="8">
    <source>
        <dbReference type="ARBA" id="ARBA00022832"/>
    </source>
</evidence>
<proteinExistence type="inferred from homology"/>
<dbReference type="InterPro" id="IPR009100">
    <property type="entry name" value="AcylCoA_DH/oxidase_NM_dom_sf"/>
</dbReference>
<dbReference type="Gene3D" id="1.20.140.10">
    <property type="entry name" value="Butyryl-CoA Dehydrogenase, subunit A, domain 3"/>
    <property type="match status" value="4"/>
</dbReference>
<protein>
    <recommendedName>
        <fullName evidence="5">acyl-CoA oxidase</fullName>
        <ecNumber evidence="5">1.3.3.6</ecNumber>
    </recommendedName>
</protein>
<evidence type="ECO:0000259" key="12">
    <source>
        <dbReference type="Pfam" id="PF01756"/>
    </source>
</evidence>
<dbReference type="InterPro" id="IPR055060">
    <property type="entry name" value="ACOX_C_alpha1"/>
</dbReference>
<feature type="domain" description="Acyl-CoA oxidase C-alpha1" evidence="14">
    <location>
        <begin position="312"/>
        <end position="475"/>
    </location>
</feature>
<dbReference type="InterPro" id="IPR036250">
    <property type="entry name" value="AcylCo_DH-like_C"/>
</dbReference>
<dbReference type="FunFam" id="1.20.140.10:FF:000010">
    <property type="entry name" value="Acyl-coenzyme A oxidase"/>
    <property type="match status" value="2"/>
</dbReference>
<evidence type="ECO:0000256" key="7">
    <source>
        <dbReference type="ARBA" id="ARBA00022827"/>
    </source>
</evidence>
<sequence>MDETDVNAQWFEESRAMDYEKVTFEDFPPGPLDEYRQRASFDWKTMKFILQGEDVAKYQQYIWQTLEKDPLFHRSMTEELKWQEDHHITYKRIKKINKYNLLPEELLIEKHHFSPACANALAMYDLAFYIKKSLSVEYISFVMRSTGSSQHLKYFEPLNKMEISGCFALTEISHGTNTKGMRTEARYDPTTQEFVFHTPDFQSAKTWSGNLGQLATHAVVYAKLYTPDGKCHGLHSFIVPVRDPKTLLPFKGITCGDIGPKLGLNGLDNGFLMFNQYRVPRNTLLNKHGDVTPDGRYISPKGESERFGESLGALSMGRVGIIMLCVNFMRLSVPIAVRYSALRKQFGPTPDKEVPVIEYQVQQWRLLPYVAATYVCYYFARDFYQDFIDYFLESLFNKQSAEQADKKTYIHALSCCGKAVAGWIARDAIQESREACGGHGYLKAAGFGSLRNNNDANCTYEGDNNVILQQTSNYLFSLLKRLKSGEGLPECLPDIQFLKDMDKILKMKYAPRQYADVELHDLLDMYHWLVCYLLIKSSQKYQAELEKSKNAFIARCSSQVYSCHTLSIAFFQLVALKRFSRLIEDQEDPAIQAVLVKLGKLYGLWSIDKHLAILYAGGYISGSTPNDIIKDNIINLCSSLKDEAVSLVDVFAPPDFILNSALGKSDGKIYENLEQVIMNTPVNHKEPASYLRIMDYTQIQFEDFPPGPLDEYRKKATFDWKSLKFALEGEDVSKYQLYIWKVLEADPLFQRSVTEELRWQEDHHITHQRSIRIAHLNLLPVELLTEKPHFNPAYISAIAMYDLALYIKICLGAEYVSHVMRSNGTSRHIKYFKPLNNLEISGCFALTEISHGTNTKGMRTEARYDPTTEEFILHTPDFESAKTWSANLGQTATHALLYAQLYTPDGKCHGLHSFMVPVRDPKTLLPFQGVTVGDIGPKLGLNGIDNGFVIFNKYRIPRETLLNKLGDVTVDGKYVSAKRESERFGENLGALSMGRAAIIMLCVNFLRVSVPIAVRYSALRKQFGPTPDKEVPVIEYQVQQWRLLPYVAATYVCYNFANTFFQYFIEYFMEVLMGQTSPDQADKRTYIHIMSCCAKAVTGWIARDAIQECREACGGHGYLKAAGFGNLRNNNDANCTYEGDNNVILQQTSNYLLNMLKRIKTDRIPTCIEDIQFLHNIDDILKMKYVPSSSTLEIDLQEILNMFNWLVCHLLKRSSMKYDSELEKSKNAFTARCNSQVYYCHTLSIAFYQLVALKRFSELIESQEDLSIKLILQKLGRLYGLWSIDKHLPILYAGGYISGSKPNDIIKNNIIDLCSSLKDEAVTLVDVFAPPDFILNSALGKSDGKLYENLEEAILNTPGALERPYWWKEVVKNQVQKQLKSSL</sequence>
<reference evidence="15 16" key="1">
    <citation type="journal article" date="2022" name="Nat. Ecol. Evol.">
        <title>A masculinizing supergene underlies an exaggerated male reproductive morph in a spider.</title>
        <authorList>
            <person name="Hendrickx F."/>
            <person name="De Corte Z."/>
            <person name="Sonet G."/>
            <person name="Van Belleghem S.M."/>
            <person name="Kostlbacher S."/>
            <person name="Vangestel C."/>
        </authorList>
    </citation>
    <scope>NUCLEOTIDE SEQUENCE [LARGE SCALE GENOMIC DNA]</scope>
    <source>
        <strain evidence="15">W744_W776</strain>
    </source>
</reference>
<dbReference type="GO" id="GO:0071949">
    <property type="term" value="F:FAD binding"/>
    <property type="evidence" value="ECO:0007669"/>
    <property type="project" value="InterPro"/>
</dbReference>
<keyword evidence="16" id="KW-1185">Reference proteome</keyword>
<keyword evidence="6" id="KW-0285">Flavoprotein</keyword>
<evidence type="ECO:0000259" key="14">
    <source>
        <dbReference type="Pfam" id="PF22924"/>
    </source>
</evidence>
<keyword evidence="8" id="KW-0276">Fatty acid metabolism</keyword>
<dbReference type="EMBL" id="JAFNEN010000108">
    <property type="protein sequence ID" value="KAG8194131.1"/>
    <property type="molecule type" value="Genomic_DNA"/>
</dbReference>
<evidence type="ECO:0000256" key="5">
    <source>
        <dbReference type="ARBA" id="ARBA00012870"/>
    </source>
</evidence>
<dbReference type="FunFam" id="1.20.140.10:FF:000007">
    <property type="entry name" value="Acyl-coenzyme A oxidase"/>
    <property type="match status" value="2"/>
</dbReference>
<dbReference type="GO" id="GO:0055088">
    <property type="term" value="P:lipid homeostasis"/>
    <property type="evidence" value="ECO:0007669"/>
    <property type="project" value="TreeGrafter"/>
</dbReference>
<accession>A0AAV6VEJ3</accession>
<dbReference type="Gene3D" id="2.40.110.10">
    <property type="entry name" value="Butyryl-CoA Dehydrogenase, subunit A, domain 2"/>
    <property type="match status" value="2"/>
</dbReference>
<evidence type="ECO:0000256" key="1">
    <source>
        <dbReference type="ARBA" id="ARBA00001974"/>
    </source>
</evidence>
<evidence type="ECO:0000256" key="9">
    <source>
        <dbReference type="ARBA" id="ARBA00023002"/>
    </source>
</evidence>
<dbReference type="SUPFAM" id="SSF47203">
    <property type="entry name" value="Acyl-CoA dehydrogenase C-terminal domain-like"/>
    <property type="match status" value="4"/>
</dbReference>
<dbReference type="GO" id="GO:0016402">
    <property type="term" value="F:pristanoyl-CoA oxidase activity"/>
    <property type="evidence" value="ECO:0007669"/>
    <property type="project" value="TreeGrafter"/>
</dbReference>
<gene>
    <name evidence="15" type="ORF">JTE90_000969</name>
</gene>
<comment type="caution">
    <text evidence="15">The sequence shown here is derived from an EMBL/GenBank/DDBJ whole genome shotgun (WGS) entry which is preliminary data.</text>
</comment>
<comment type="subcellular location">
    <subcellularLocation>
        <location evidence="2">Peroxisome</location>
    </subcellularLocation>
</comment>
<feature type="domain" description="Acyl-CoA oxidase C-terminal" evidence="12">
    <location>
        <begin position="1195"/>
        <end position="1374"/>
    </location>
</feature>
<evidence type="ECO:0000313" key="16">
    <source>
        <dbReference type="Proteomes" id="UP000827092"/>
    </source>
</evidence>
<keyword evidence="10" id="KW-0443">Lipid metabolism</keyword>
<organism evidence="15 16">
    <name type="scientific">Oedothorax gibbosus</name>
    <dbReference type="NCBI Taxonomy" id="931172"/>
    <lineage>
        <taxon>Eukaryota</taxon>
        <taxon>Metazoa</taxon>
        <taxon>Ecdysozoa</taxon>
        <taxon>Arthropoda</taxon>
        <taxon>Chelicerata</taxon>
        <taxon>Arachnida</taxon>
        <taxon>Araneae</taxon>
        <taxon>Araneomorphae</taxon>
        <taxon>Entelegynae</taxon>
        <taxon>Araneoidea</taxon>
        <taxon>Linyphiidae</taxon>
        <taxon>Erigoninae</taxon>
        <taxon>Oedothorax</taxon>
    </lineage>
</organism>
<dbReference type="PANTHER" id="PTHR10909">
    <property type="entry name" value="ELECTRON TRANSPORT OXIDOREDUCTASE"/>
    <property type="match status" value="1"/>
</dbReference>
<keyword evidence="7" id="KW-0274">FAD</keyword>
<feature type="domain" description="Acyl-CoA oxidase/dehydrogenase middle" evidence="13">
    <location>
        <begin position="166"/>
        <end position="276"/>
    </location>
</feature>
<dbReference type="GO" id="GO:0033540">
    <property type="term" value="P:fatty acid beta-oxidation using acyl-CoA oxidase"/>
    <property type="evidence" value="ECO:0007669"/>
    <property type="project" value="TreeGrafter"/>
</dbReference>
<dbReference type="FunFam" id="2.40.110.10:FF:000005">
    <property type="entry name" value="Acyl-coenzyme A oxidase"/>
    <property type="match status" value="2"/>
</dbReference>
<keyword evidence="9" id="KW-0560">Oxidoreductase</keyword>
<dbReference type="EC" id="1.3.3.6" evidence="5"/>
<evidence type="ECO:0000259" key="13">
    <source>
        <dbReference type="Pfam" id="PF02770"/>
    </source>
</evidence>
<evidence type="ECO:0000313" key="15">
    <source>
        <dbReference type="EMBL" id="KAG8194131.1"/>
    </source>
</evidence>
<comment type="cofactor">
    <cofactor evidence="1">
        <name>FAD</name>
        <dbReference type="ChEBI" id="CHEBI:57692"/>
    </cofactor>
</comment>
<dbReference type="SUPFAM" id="SSF56645">
    <property type="entry name" value="Acyl-CoA dehydrogenase NM domain-like"/>
    <property type="match status" value="2"/>
</dbReference>
<dbReference type="Proteomes" id="UP000827092">
    <property type="component" value="Unassembled WGS sequence"/>
</dbReference>
<dbReference type="Pfam" id="PF01756">
    <property type="entry name" value="ACOX"/>
    <property type="match status" value="2"/>
</dbReference>
<dbReference type="Pfam" id="PF22924">
    <property type="entry name" value="ACOX_C_alpha1"/>
    <property type="match status" value="2"/>
</dbReference>
<dbReference type="InterPro" id="IPR002655">
    <property type="entry name" value="Acyl-CoA_oxidase_C"/>
</dbReference>
<feature type="domain" description="Acyl-CoA oxidase C-terminal" evidence="12">
    <location>
        <begin position="519"/>
        <end position="692"/>
    </location>
</feature>
<comment type="pathway">
    <text evidence="3">Lipid metabolism.</text>
</comment>
<dbReference type="InterPro" id="IPR006091">
    <property type="entry name" value="Acyl-CoA_Oxase/DH_mid-dom"/>
</dbReference>
<name>A0AAV6VEJ3_9ARAC</name>
<comment type="similarity">
    <text evidence="4">Belongs to the acyl-CoA oxidase family.</text>
</comment>
<dbReference type="GO" id="GO:0005504">
    <property type="term" value="F:fatty acid binding"/>
    <property type="evidence" value="ECO:0007669"/>
    <property type="project" value="TreeGrafter"/>
</dbReference>
<feature type="domain" description="Acyl-CoA oxidase/dehydrogenase middle" evidence="13">
    <location>
        <begin position="843"/>
        <end position="953"/>
    </location>
</feature>
<evidence type="ECO:0000256" key="4">
    <source>
        <dbReference type="ARBA" id="ARBA00006288"/>
    </source>
</evidence>
<evidence type="ECO:0000256" key="11">
    <source>
        <dbReference type="ARBA" id="ARBA00023140"/>
    </source>
</evidence>